<evidence type="ECO:0000313" key="1">
    <source>
        <dbReference type="EMBL" id="KAK8841885.1"/>
    </source>
</evidence>
<protein>
    <submittedName>
        <fullName evidence="1">Uncharacterized protein</fullName>
    </submittedName>
</protein>
<proteinExistence type="predicted"/>
<gene>
    <name evidence="1" type="ORF">M9Y10_026837</name>
</gene>
<dbReference type="EMBL" id="JAPFFF010000040">
    <property type="protein sequence ID" value="KAK8841885.1"/>
    <property type="molecule type" value="Genomic_DNA"/>
</dbReference>
<dbReference type="Proteomes" id="UP001470230">
    <property type="component" value="Unassembled WGS sequence"/>
</dbReference>
<name>A0ABR2H6N9_9EUKA</name>
<dbReference type="InterPro" id="IPR036572">
    <property type="entry name" value="Doublecortin_dom_sf"/>
</dbReference>
<reference evidence="1 2" key="1">
    <citation type="submission" date="2024-04" db="EMBL/GenBank/DDBJ databases">
        <title>Tritrichomonas musculus Genome.</title>
        <authorList>
            <person name="Alves-Ferreira E."/>
            <person name="Grigg M."/>
            <person name="Lorenzi H."/>
            <person name="Galac M."/>
        </authorList>
    </citation>
    <scope>NUCLEOTIDE SEQUENCE [LARGE SCALE GENOMIC DNA]</scope>
    <source>
        <strain evidence="1 2">EAF2021</strain>
    </source>
</reference>
<comment type="caution">
    <text evidence="1">The sequence shown here is derived from an EMBL/GenBank/DDBJ whole genome shotgun (WGS) entry which is preliminary data.</text>
</comment>
<dbReference type="SUPFAM" id="SSF89837">
    <property type="entry name" value="Doublecortin (DC)"/>
    <property type="match status" value="1"/>
</dbReference>
<accession>A0ABR2H6N9</accession>
<organism evidence="1 2">
    <name type="scientific">Tritrichomonas musculus</name>
    <dbReference type="NCBI Taxonomy" id="1915356"/>
    <lineage>
        <taxon>Eukaryota</taxon>
        <taxon>Metamonada</taxon>
        <taxon>Parabasalia</taxon>
        <taxon>Tritrichomonadida</taxon>
        <taxon>Tritrichomonadidae</taxon>
        <taxon>Tritrichomonas</taxon>
    </lineage>
</organism>
<keyword evidence="2" id="KW-1185">Reference proteome</keyword>
<evidence type="ECO:0000313" key="2">
    <source>
        <dbReference type="Proteomes" id="UP001470230"/>
    </source>
</evidence>
<sequence>MYQTHLFQPKQKPKKKSNPPVIYLMKLDFPENNPIKMPLPKTMDLLLKNATQILKLKRPAKHVFDEEGMPFSSIEDIAPKATVYVSSADIKTVEEDELVLFKPRAKPRPPYKPVPIMKTKPYKPPSDDLKEHLTIAKVHNTVKENMRDALLCLYTSLTDEQKANLNCGDSLGLLLDEYQYYMLQHEMLNNFISPTKSISATDLGQYESDWVVEKIREIKVEFCKFAITGPPQSGKTTLLSIAASVFFQKLQITKQSQSYLIIPINWKLEQEIVDNLPKIYQFYVKVTLVALKTLRPDLIPLIPELQTWFESLVVMKSFGNFSENIMKYPKFPHEEVKAYGEKIHNSYLAKNSLDEFLTLFTTMPTVIAQAFGLKGAVYIMDHFDCCAYQVSKDDETCDFAHYVSLAIKDSPFFVASLFDQDFLDTFEVEKFKPMKTTGILSDSEEKIPEKIIVSNPSFEINFDMCHGCPGYCYMFLRLVDFIENANTKIAIKRPNLTPFKSVVDISRATIARQELLRFCLMIESSQDEEVFDPVKMNDLMFKEFEAIVQ</sequence>